<dbReference type="SUPFAM" id="SSF55120">
    <property type="entry name" value="Pseudouridine synthase"/>
    <property type="match status" value="1"/>
</dbReference>
<evidence type="ECO:0000256" key="1">
    <source>
        <dbReference type="ARBA" id="ARBA00008348"/>
    </source>
</evidence>
<dbReference type="NCBIfam" id="TIGR00093">
    <property type="entry name" value="pseudouridine synthase"/>
    <property type="match status" value="1"/>
</dbReference>
<dbReference type="Pfam" id="PF00849">
    <property type="entry name" value="PseudoU_synth_2"/>
    <property type="match status" value="1"/>
</dbReference>
<feature type="domain" description="RNA-binding S4" evidence="6">
    <location>
        <begin position="5"/>
        <end position="65"/>
    </location>
</feature>
<dbReference type="Proteomes" id="UP000184389">
    <property type="component" value="Unassembled WGS sequence"/>
</dbReference>
<dbReference type="CDD" id="cd02553">
    <property type="entry name" value="PseudoU_synth_RsuA"/>
    <property type="match status" value="1"/>
</dbReference>
<dbReference type="PROSITE" id="PS01149">
    <property type="entry name" value="PSI_RSU"/>
    <property type="match status" value="1"/>
</dbReference>
<evidence type="ECO:0000256" key="2">
    <source>
        <dbReference type="ARBA" id="ARBA00022884"/>
    </source>
</evidence>
<dbReference type="Gene3D" id="3.30.70.580">
    <property type="entry name" value="Pseudouridine synthase I, catalytic domain, N-terminal subdomain"/>
    <property type="match status" value="1"/>
</dbReference>
<dbReference type="Gene3D" id="3.10.290.10">
    <property type="entry name" value="RNA-binding S4 domain"/>
    <property type="match status" value="1"/>
</dbReference>
<dbReference type="GO" id="GO:0005829">
    <property type="term" value="C:cytosol"/>
    <property type="evidence" value="ECO:0007669"/>
    <property type="project" value="UniProtKB-ARBA"/>
</dbReference>
<dbReference type="OrthoDB" id="9807213at2"/>
<dbReference type="PANTHER" id="PTHR47683">
    <property type="entry name" value="PSEUDOURIDINE SYNTHASE FAMILY PROTEIN-RELATED"/>
    <property type="match status" value="1"/>
</dbReference>
<dbReference type="EMBL" id="FQXR01000005">
    <property type="protein sequence ID" value="SHH87530.1"/>
    <property type="molecule type" value="Genomic_DNA"/>
</dbReference>
<evidence type="ECO:0000256" key="5">
    <source>
        <dbReference type="RuleBase" id="RU003887"/>
    </source>
</evidence>
<sequence length="240" mass="27477">MGKKERVDKILSNMGYGSRKEIKSCAREGRIEVNGERISDSSIKVDPQIDDIVFDGEKVIYREYIYIMMNKPDGVVSSTDDPINRTVLDLLDDKYLVFNPHPVGRLDKDTEGLLLLTNDGKLSHELLSPRKHVDKTYYVEVDGYVEERHVKIFESGIILDDGYKTMPSVLKILESGYVSKVHLTIKEGKYHQVKRMFEALDMKVLYLKRISIGNLTLDENLSEGEYRELSESELLALLNS</sequence>
<dbReference type="SUPFAM" id="SSF55174">
    <property type="entry name" value="Alpha-L RNA-binding motif"/>
    <property type="match status" value="1"/>
</dbReference>
<gene>
    <name evidence="7" type="ORF">SAMN02745180_01263</name>
</gene>
<accession>A0A1M5WJ00</accession>
<dbReference type="PANTHER" id="PTHR47683:SF4">
    <property type="entry name" value="PSEUDOURIDINE SYNTHASE"/>
    <property type="match status" value="1"/>
</dbReference>
<reference evidence="7 8" key="1">
    <citation type="submission" date="2016-11" db="EMBL/GenBank/DDBJ databases">
        <authorList>
            <person name="Jaros S."/>
            <person name="Januszkiewicz K."/>
            <person name="Wedrychowicz H."/>
        </authorList>
    </citation>
    <scope>NUCLEOTIDE SEQUENCE [LARGE SCALE GENOMIC DNA]</scope>
    <source>
        <strain evidence="7 8">DSM 13106</strain>
    </source>
</reference>
<evidence type="ECO:0000256" key="3">
    <source>
        <dbReference type="ARBA" id="ARBA00023235"/>
    </source>
</evidence>
<dbReference type="SMART" id="SM00363">
    <property type="entry name" value="S4"/>
    <property type="match status" value="1"/>
</dbReference>
<dbReference type="EC" id="5.4.99.-" evidence="5"/>
<dbReference type="InterPro" id="IPR020103">
    <property type="entry name" value="PsdUridine_synth_cat_dom_sf"/>
</dbReference>
<dbReference type="Gene3D" id="3.30.70.1560">
    <property type="entry name" value="Alpha-L RNA-binding motif"/>
    <property type="match status" value="1"/>
</dbReference>
<evidence type="ECO:0000313" key="8">
    <source>
        <dbReference type="Proteomes" id="UP000184389"/>
    </source>
</evidence>
<dbReference type="InterPro" id="IPR002942">
    <property type="entry name" value="S4_RNA-bd"/>
</dbReference>
<dbReference type="GO" id="GO:0120159">
    <property type="term" value="F:rRNA pseudouridine synthase activity"/>
    <property type="evidence" value="ECO:0007669"/>
    <property type="project" value="UniProtKB-ARBA"/>
</dbReference>
<keyword evidence="8" id="KW-1185">Reference proteome</keyword>
<keyword evidence="2 4" id="KW-0694">RNA-binding</keyword>
<dbReference type="InterPro" id="IPR036986">
    <property type="entry name" value="S4_RNA-bd_sf"/>
</dbReference>
<dbReference type="RefSeq" id="WP_072743949.1">
    <property type="nucleotide sequence ID" value="NZ_FQXR01000005.1"/>
</dbReference>
<dbReference type="InterPro" id="IPR018496">
    <property type="entry name" value="PsdUridine_synth_RsuA/RluB_CS"/>
</dbReference>
<dbReference type="InterPro" id="IPR050343">
    <property type="entry name" value="RsuA_PseudoU_synthase"/>
</dbReference>
<dbReference type="AlphaFoldDB" id="A0A1M5WJ00"/>
<proteinExistence type="inferred from homology"/>
<dbReference type="PROSITE" id="PS50889">
    <property type="entry name" value="S4"/>
    <property type="match status" value="1"/>
</dbReference>
<dbReference type="GO" id="GO:0003723">
    <property type="term" value="F:RNA binding"/>
    <property type="evidence" value="ECO:0007669"/>
    <property type="project" value="UniProtKB-KW"/>
</dbReference>
<dbReference type="InterPro" id="IPR000748">
    <property type="entry name" value="PsdUridine_synth_RsuA/RluB/E/F"/>
</dbReference>
<protein>
    <recommendedName>
        <fullName evidence="5">Pseudouridine synthase</fullName>
        <ecNumber evidence="5">5.4.99.-</ecNumber>
    </recommendedName>
</protein>
<dbReference type="FunFam" id="3.30.70.1560:FF:000001">
    <property type="entry name" value="Pseudouridine synthase"/>
    <property type="match status" value="1"/>
</dbReference>
<evidence type="ECO:0000259" key="6">
    <source>
        <dbReference type="SMART" id="SM00363"/>
    </source>
</evidence>
<dbReference type="CDD" id="cd00165">
    <property type="entry name" value="S4"/>
    <property type="match status" value="1"/>
</dbReference>
<evidence type="ECO:0000313" key="7">
    <source>
        <dbReference type="EMBL" id="SHH87530.1"/>
    </source>
</evidence>
<comment type="similarity">
    <text evidence="1 5">Belongs to the pseudouridine synthase RsuA family.</text>
</comment>
<evidence type="ECO:0000256" key="4">
    <source>
        <dbReference type="PROSITE-ProRule" id="PRU00182"/>
    </source>
</evidence>
<dbReference type="GO" id="GO:0000455">
    <property type="term" value="P:enzyme-directed rRNA pseudouridine synthesis"/>
    <property type="evidence" value="ECO:0007669"/>
    <property type="project" value="UniProtKB-ARBA"/>
</dbReference>
<organism evidence="7 8">
    <name type="scientific">Sporanaerobacter acetigenes DSM 13106</name>
    <dbReference type="NCBI Taxonomy" id="1123281"/>
    <lineage>
        <taxon>Bacteria</taxon>
        <taxon>Bacillati</taxon>
        <taxon>Bacillota</taxon>
        <taxon>Tissierellia</taxon>
        <taxon>Tissierellales</taxon>
        <taxon>Sporanaerobacteraceae</taxon>
        <taxon>Sporanaerobacter</taxon>
    </lineage>
</organism>
<dbReference type="Pfam" id="PF01479">
    <property type="entry name" value="S4"/>
    <property type="match status" value="1"/>
</dbReference>
<dbReference type="InterPro" id="IPR020094">
    <property type="entry name" value="TruA/RsuA/RluB/E/F_N"/>
</dbReference>
<name>A0A1M5WJ00_9FIRM</name>
<dbReference type="InterPro" id="IPR042092">
    <property type="entry name" value="PsdUridine_s_RsuA/RluB/E/F_cat"/>
</dbReference>
<dbReference type="InterPro" id="IPR006145">
    <property type="entry name" value="PsdUridine_synth_RsuA/RluA"/>
</dbReference>
<keyword evidence="3 5" id="KW-0413">Isomerase</keyword>
<dbReference type="STRING" id="1123281.SAMN02745180_01263"/>